<feature type="transmembrane region" description="Helical" evidence="1">
    <location>
        <begin position="31"/>
        <end position="47"/>
    </location>
</feature>
<feature type="signal peptide" evidence="2">
    <location>
        <begin position="1"/>
        <end position="21"/>
    </location>
</feature>
<comment type="caution">
    <text evidence="3">The sequence shown here is derived from an EMBL/GenBank/DDBJ whole genome shotgun (WGS) entry which is preliminary data.</text>
</comment>
<evidence type="ECO:0000256" key="1">
    <source>
        <dbReference type="SAM" id="Phobius"/>
    </source>
</evidence>
<accession>A0A7J7P967</accession>
<dbReference type="EMBL" id="JACGCM010000155">
    <property type="protein sequence ID" value="KAF6175684.1"/>
    <property type="molecule type" value="Genomic_DNA"/>
</dbReference>
<keyword evidence="1" id="KW-0472">Membrane</keyword>
<keyword evidence="2" id="KW-0732">Signal</keyword>
<feature type="chain" id="PRO_5029492076" evidence="2">
    <location>
        <begin position="22"/>
        <end position="61"/>
    </location>
</feature>
<keyword evidence="1" id="KW-0812">Transmembrane</keyword>
<reference evidence="3 4" key="1">
    <citation type="journal article" date="2020" name="IScience">
        <title>Genome Sequencing of the Endangered Kingdonia uniflora (Circaeasteraceae, Ranunculales) Reveals Potential Mechanisms of Evolutionary Specialization.</title>
        <authorList>
            <person name="Sun Y."/>
            <person name="Deng T."/>
            <person name="Zhang A."/>
            <person name="Moore M.J."/>
            <person name="Landis J.B."/>
            <person name="Lin N."/>
            <person name="Zhang H."/>
            <person name="Zhang X."/>
            <person name="Huang J."/>
            <person name="Zhang X."/>
            <person name="Sun H."/>
            <person name="Wang H."/>
        </authorList>
    </citation>
    <scope>NUCLEOTIDE SEQUENCE [LARGE SCALE GENOMIC DNA]</scope>
    <source>
        <strain evidence="3">TB1705</strain>
        <tissue evidence="3">Leaf</tissue>
    </source>
</reference>
<evidence type="ECO:0000313" key="4">
    <source>
        <dbReference type="Proteomes" id="UP000541444"/>
    </source>
</evidence>
<sequence>MTFGFFSLSDLLFFIPSTTDAIDFKASIMPSPVLFFLVFSTLLFTRGESSSMTIFFQTSDL</sequence>
<gene>
    <name evidence="3" type="ORF">GIB67_022686</name>
</gene>
<dbReference type="AlphaFoldDB" id="A0A7J7P967"/>
<keyword evidence="4" id="KW-1185">Reference proteome</keyword>
<organism evidence="3 4">
    <name type="scientific">Kingdonia uniflora</name>
    <dbReference type="NCBI Taxonomy" id="39325"/>
    <lineage>
        <taxon>Eukaryota</taxon>
        <taxon>Viridiplantae</taxon>
        <taxon>Streptophyta</taxon>
        <taxon>Embryophyta</taxon>
        <taxon>Tracheophyta</taxon>
        <taxon>Spermatophyta</taxon>
        <taxon>Magnoliopsida</taxon>
        <taxon>Ranunculales</taxon>
        <taxon>Circaeasteraceae</taxon>
        <taxon>Kingdonia</taxon>
    </lineage>
</organism>
<keyword evidence="1" id="KW-1133">Transmembrane helix</keyword>
<evidence type="ECO:0000256" key="2">
    <source>
        <dbReference type="SAM" id="SignalP"/>
    </source>
</evidence>
<dbReference type="Proteomes" id="UP000541444">
    <property type="component" value="Unassembled WGS sequence"/>
</dbReference>
<name>A0A7J7P967_9MAGN</name>
<evidence type="ECO:0000313" key="3">
    <source>
        <dbReference type="EMBL" id="KAF6175684.1"/>
    </source>
</evidence>
<protein>
    <submittedName>
        <fullName evidence="3">Uncharacterized protein</fullName>
    </submittedName>
</protein>
<proteinExistence type="predicted"/>